<reference evidence="1 2" key="1">
    <citation type="submission" date="2022-05" db="EMBL/GenBank/DDBJ databases">
        <title>Seasonal and diel survey of microbial diversity of the Tyrrhenian coast.</title>
        <authorList>
            <person name="Gattoni G."/>
            <person name="Corral P."/>
        </authorList>
    </citation>
    <scope>NUCLEOTIDE SEQUENCE [LARGE SCALE GENOMIC DNA]</scope>
    <source>
        <strain evidence="1 2">V10</strain>
    </source>
</reference>
<sequence length="47" mass="5013">MIGWDMGAALALGQALGVPPIVMAELLPGIEAVMVLKLHEHMESERS</sequence>
<keyword evidence="2" id="KW-1185">Reference proteome</keyword>
<proteinExistence type="predicted"/>
<gene>
    <name evidence="1" type="ORF">M3N55_14300</name>
</gene>
<name>A0ABT0M4W3_9RHOB</name>
<organism evidence="1 2">
    <name type="scientific">Roseinatronobacter domitianus</name>
    <dbReference type="NCBI Taxonomy" id="2940293"/>
    <lineage>
        <taxon>Bacteria</taxon>
        <taxon>Pseudomonadati</taxon>
        <taxon>Pseudomonadota</taxon>
        <taxon>Alphaproteobacteria</taxon>
        <taxon>Rhodobacterales</taxon>
        <taxon>Paracoccaceae</taxon>
        <taxon>Roseinatronobacter</taxon>
    </lineage>
</organism>
<accession>A0ABT0M4W3</accession>
<dbReference type="EMBL" id="JALZWP010000018">
    <property type="protein sequence ID" value="MCL1629904.1"/>
    <property type="molecule type" value="Genomic_DNA"/>
</dbReference>
<evidence type="ECO:0000313" key="2">
    <source>
        <dbReference type="Proteomes" id="UP001202550"/>
    </source>
</evidence>
<protein>
    <submittedName>
        <fullName evidence="1">Uncharacterized protein</fullName>
    </submittedName>
</protein>
<dbReference type="Pfam" id="PF24752">
    <property type="entry name" value="DUF7697"/>
    <property type="match status" value="1"/>
</dbReference>
<evidence type="ECO:0000313" key="1">
    <source>
        <dbReference type="EMBL" id="MCL1629904.1"/>
    </source>
</evidence>
<dbReference type="InterPro" id="IPR056114">
    <property type="entry name" value="DUF7697"/>
</dbReference>
<dbReference type="Proteomes" id="UP001202550">
    <property type="component" value="Unassembled WGS sequence"/>
</dbReference>
<comment type="caution">
    <text evidence="1">The sequence shown here is derived from an EMBL/GenBank/DDBJ whole genome shotgun (WGS) entry which is preliminary data.</text>
</comment>
<dbReference type="RefSeq" id="WP_249060260.1">
    <property type="nucleotide sequence ID" value="NZ_JALZWP010000018.1"/>
</dbReference>